<proteinExistence type="predicted"/>
<gene>
    <name evidence="1" type="ORF">R1sor_000357</name>
</gene>
<reference evidence="1 2" key="1">
    <citation type="submission" date="2024-09" db="EMBL/GenBank/DDBJ databases">
        <title>Chromosome-scale assembly of Riccia sorocarpa.</title>
        <authorList>
            <person name="Paukszto L."/>
        </authorList>
    </citation>
    <scope>NUCLEOTIDE SEQUENCE [LARGE SCALE GENOMIC DNA]</scope>
    <source>
        <strain evidence="1">LP-2024</strain>
        <tissue evidence="1">Aerial parts of the thallus</tissue>
    </source>
</reference>
<accession>A0ABD3GSW0</accession>
<keyword evidence="2" id="KW-1185">Reference proteome</keyword>
<dbReference type="EMBL" id="JBJQOH010000006">
    <property type="protein sequence ID" value="KAL3682335.1"/>
    <property type="molecule type" value="Genomic_DNA"/>
</dbReference>
<dbReference type="Proteomes" id="UP001633002">
    <property type="component" value="Unassembled WGS sequence"/>
</dbReference>
<organism evidence="1 2">
    <name type="scientific">Riccia sorocarpa</name>
    <dbReference type="NCBI Taxonomy" id="122646"/>
    <lineage>
        <taxon>Eukaryota</taxon>
        <taxon>Viridiplantae</taxon>
        <taxon>Streptophyta</taxon>
        <taxon>Embryophyta</taxon>
        <taxon>Marchantiophyta</taxon>
        <taxon>Marchantiopsida</taxon>
        <taxon>Marchantiidae</taxon>
        <taxon>Marchantiales</taxon>
        <taxon>Ricciaceae</taxon>
        <taxon>Riccia</taxon>
    </lineage>
</organism>
<dbReference type="AlphaFoldDB" id="A0ABD3GSW0"/>
<protein>
    <submittedName>
        <fullName evidence="1">Uncharacterized protein</fullName>
    </submittedName>
</protein>
<evidence type="ECO:0000313" key="2">
    <source>
        <dbReference type="Proteomes" id="UP001633002"/>
    </source>
</evidence>
<evidence type="ECO:0000313" key="1">
    <source>
        <dbReference type="EMBL" id="KAL3682335.1"/>
    </source>
</evidence>
<sequence>MFTNRVTGLQGAFREQEAQTIVLETVYHKGLRSKEAENHIFSKYLETLRSKVDDVTCIMELEGLLESKEIEVPKKDDSTCFGAFSTILHVQLDELNMILSANEDDGPILEISLTEEQRTELLVHVPLLPDVDVMLGTVVDSFHQKRV</sequence>
<comment type="caution">
    <text evidence="1">The sequence shown here is derived from an EMBL/GenBank/DDBJ whole genome shotgun (WGS) entry which is preliminary data.</text>
</comment>
<name>A0ABD3GSW0_9MARC</name>